<dbReference type="Proteomes" id="UP000075682">
    <property type="component" value="Unassembled WGS sequence"/>
</dbReference>
<name>A0A149SZ99_9PROT</name>
<dbReference type="EMBL" id="LHZN01000138">
    <property type="protein sequence ID" value="KXV37424.1"/>
    <property type="molecule type" value="Genomic_DNA"/>
</dbReference>
<dbReference type="RefSeq" id="WP_062031013.1">
    <property type="nucleotide sequence ID" value="NZ_BSNW01000050.1"/>
</dbReference>
<dbReference type="PATRIC" id="fig|318683.5.peg.629"/>
<evidence type="ECO:0000256" key="1">
    <source>
        <dbReference type="SAM" id="Phobius"/>
    </source>
</evidence>
<evidence type="ECO:0000313" key="5">
    <source>
        <dbReference type="Proteomes" id="UP000075682"/>
    </source>
</evidence>
<dbReference type="KEGG" id="gal:A0U94_09800"/>
<sequence length="59" mass="6137">MSLFSHSAAIERQSMTGACTHSTKPASVEDTSPIAGSGIGLAAFLGTFIWIAGGYWLFS</sequence>
<keyword evidence="1" id="KW-1133">Transmembrane helix</keyword>
<gene>
    <name evidence="2" type="ORF">AD941_10895</name>
    <name evidence="3" type="ORF">AD945_10305</name>
</gene>
<evidence type="ECO:0000313" key="3">
    <source>
        <dbReference type="EMBL" id="KXV47427.1"/>
    </source>
</evidence>
<dbReference type="STRING" id="318683.A0U94_09800"/>
<reference evidence="4 5" key="1">
    <citation type="submission" date="2015-06" db="EMBL/GenBank/DDBJ databases">
        <title>Improved classification and identification of acetic acid bacteria using matrix-assisted laser desorption/ionization time-of-flight mass spectrometry; Gluconobacter nephelii and Gluconobacter uchimurae are later heterotypic synonyms of Gluconobacter japonicus and Gluconobacter oxydans, respectively.</title>
        <authorList>
            <person name="Li L."/>
            <person name="Cleenwerck I."/>
            <person name="De Vuyst L."/>
            <person name="Vandamme P."/>
        </authorList>
    </citation>
    <scope>NUCLEOTIDE SEQUENCE [LARGE SCALE GENOMIC DNA]</scope>
    <source>
        <strain evidence="2 5">LMG 1356</strain>
        <strain evidence="3 4">LMG 1768</strain>
    </source>
</reference>
<accession>A0A149SZ99</accession>
<dbReference type="EMBL" id="LHZR01000109">
    <property type="protein sequence ID" value="KXV47427.1"/>
    <property type="molecule type" value="Genomic_DNA"/>
</dbReference>
<evidence type="ECO:0000313" key="2">
    <source>
        <dbReference type="EMBL" id="KXV37424.1"/>
    </source>
</evidence>
<keyword evidence="1" id="KW-0472">Membrane</keyword>
<evidence type="ECO:0000313" key="4">
    <source>
        <dbReference type="Proteomes" id="UP000075636"/>
    </source>
</evidence>
<dbReference type="Proteomes" id="UP000075636">
    <property type="component" value="Unassembled WGS sequence"/>
</dbReference>
<organism evidence="3 4">
    <name type="scientific">Gluconobacter albidus</name>
    <dbReference type="NCBI Taxonomy" id="318683"/>
    <lineage>
        <taxon>Bacteria</taxon>
        <taxon>Pseudomonadati</taxon>
        <taxon>Pseudomonadota</taxon>
        <taxon>Alphaproteobacteria</taxon>
        <taxon>Acetobacterales</taxon>
        <taxon>Acetobacteraceae</taxon>
        <taxon>Gluconobacter</taxon>
    </lineage>
</organism>
<comment type="caution">
    <text evidence="3">The sequence shown here is derived from an EMBL/GenBank/DDBJ whole genome shotgun (WGS) entry which is preliminary data.</text>
</comment>
<proteinExistence type="predicted"/>
<keyword evidence="1" id="KW-0812">Transmembrane</keyword>
<protein>
    <submittedName>
        <fullName evidence="3">Uncharacterized protein</fullName>
    </submittedName>
</protein>
<dbReference type="AlphaFoldDB" id="A0A149SZ99"/>
<feature type="transmembrane region" description="Helical" evidence="1">
    <location>
        <begin position="34"/>
        <end position="58"/>
    </location>
</feature>